<evidence type="ECO:0000313" key="2">
    <source>
        <dbReference type="Proteomes" id="UP001177021"/>
    </source>
</evidence>
<name>A0ACB0JMX9_TRIPR</name>
<evidence type="ECO:0000313" key="1">
    <source>
        <dbReference type="EMBL" id="CAJ2646340.1"/>
    </source>
</evidence>
<protein>
    <submittedName>
        <fullName evidence="1">Uncharacterized protein</fullName>
    </submittedName>
</protein>
<dbReference type="Proteomes" id="UP001177021">
    <property type="component" value="Unassembled WGS sequence"/>
</dbReference>
<accession>A0ACB0JMX9</accession>
<organism evidence="1 2">
    <name type="scientific">Trifolium pratense</name>
    <name type="common">Red clover</name>
    <dbReference type="NCBI Taxonomy" id="57577"/>
    <lineage>
        <taxon>Eukaryota</taxon>
        <taxon>Viridiplantae</taxon>
        <taxon>Streptophyta</taxon>
        <taxon>Embryophyta</taxon>
        <taxon>Tracheophyta</taxon>
        <taxon>Spermatophyta</taxon>
        <taxon>Magnoliopsida</taxon>
        <taxon>eudicotyledons</taxon>
        <taxon>Gunneridae</taxon>
        <taxon>Pentapetalae</taxon>
        <taxon>rosids</taxon>
        <taxon>fabids</taxon>
        <taxon>Fabales</taxon>
        <taxon>Fabaceae</taxon>
        <taxon>Papilionoideae</taxon>
        <taxon>50 kb inversion clade</taxon>
        <taxon>NPAAA clade</taxon>
        <taxon>Hologalegina</taxon>
        <taxon>IRL clade</taxon>
        <taxon>Trifolieae</taxon>
        <taxon>Trifolium</taxon>
    </lineage>
</organism>
<keyword evidence="2" id="KW-1185">Reference proteome</keyword>
<sequence>MGLVRTPKHSTSTLLPSKSSFTTPTSHTMKTTIQIYGVSLSLILINLAAIMERADENLLPAVYKEVSETFNAGPSDLGYLTFIRNFVQGISSPLAGILVLSYDRPTILAMGTFCWALSTAAVSGCNDFMQVAFWRAINGFGLAIVIPALQSFIADSYKEGVRGAGFGLLSFIGTVGGIGGGVMATVMAGQTFWGIQGWRCAFVLMASLSAFIGFLVLLYVDDPRKRISATQNASDSSENRDDLIYNGNASVTSIWRYSWAATKSVIKVPTFQIIVLQGIVGSLPWTAMVFFTMWFELIGFDNNTAATLLSLFAVGCAIGSFVGGSIADRLSQTYPYSARIMCAQFSAFMGIPFSWFLLRIIPQSVTSFFTFAVTLFFMGLTISWNGTAANAPMFAEVVPVKHRTMIYAFDRAFEGSFSSVAAPLVGILAEKMFGYNSKSVDPLKGSPAEALALSKGLLSMMAIPFGLCCLCYTPLYYIFKKDRENARMQALKEEEMM</sequence>
<comment type="caution">
    <text evidence="1">The sequence shown here is derived from an EMBL/GenBank/DDBJ whole genome shotgun (WGS) entry which is preliminary data.</text>
</comment>
<gene>
    <name evidence="1" type="ORF">MILVUS5_LOCUS15064</name>
</gene>
<dbReference type="EMBL" id="CASHSV030000109">
    <property type="protein sequence ID" value="CAJ2646340.1"/>
    <property type="molecule type" value="Genomic_DNA"/>
</dbReference>
<reference evidence="1" key="1">
    <citation type="submission" date="2023-10" db="EMBL/GenBank/DDBJ databases">
        <authorList>
            <person name="Rodriguez Cubillos JULIANA M."/>
            <person name="De Vega J."/>
        </authorList>
    </citation>
    <scope>NUCLEOTIDE SEQUENCE</scope>
</reference>
<proteinExistence type="predicted"/>